<name>A0ABS5NVA3_9BACI</name>
<keyword evidence="7" id="KW-1185">Reference proteome</keyword>
<dbReference type="PANTHER" id="PTHR41286:SF1">
    <property type="entry name" value="HNH NUCLEASE YAJD-RELATED"/>
    <property type="match status" value="1"/>
</dbReference>
<reference evidence="6 7" key="1">
    <citation type="submission" date="2021-05" db="EMBL/GenBank/DDBJ databases">
        <title>Novel Bacillus species.</title>
        <authorList>
            <person name="Liu G."/>
        </authorList>
    </citation>
    <scope>NUCLEOTIDE SEQUENCE [LARGE SCALE GENOMIC DNA]</scope>
    <source>
        <strain evidence="6 7">FJAT-49705</strain>
    </source>
</reference>
<comment type="similarity">
    <text evidence="3">Belongs to the HNH nuclease family.</text>
</comment>
<dbReference type="CDD" id="cd00085">
    <property type="entry name" value="HNHc"/>
    <property type="match status" value="1"/>
</dbReference>
<accession>A0ABS5NVA3</accession>
<organism evidence="6 7">
    <name type="scientific">Cytobacillus citreus</name>
    <dbReference type="NCBI Taxonomy" id="2833586"/>
    <lineage>
        <taxon>Bacteria</taxon>
        <taxon>Bacillati</taxon>
        <taxon>Bacillota</taxon>
        <taxon>Bacilli</taxon>
        <taxon>Bacillales</taxon>
        <taxon>Bacillaceae</taxon>
        <taxon>Cytobacillus</taxon>
    </lineage>
</organism>
<comment type="caution">
    <text evidence="6">The sequence shown here is derived from an EMBL/GenBank/DDBJ whole genome shotgun (WGS) entry which is preliminary data.</text>
</comment>
<dbReference type="Proteomes" id="UP000681027">
    <property type="component" value="Unassembled WGS sequence"/>
</dbReference>
<evidence type="ECO:0000313" key="7">
    <source>
        <dbReference type="Proteomes" id="UP000681027"/>
    </source>
</evidence>
<evidence type="ECO:0000313" key="6">
    <source>
        <dbReference type="EMBL" id="MBS4191756.1"/>
    </source>
</evidence>
<sequence length="131" mass="15644">MARKPLRPCNAPSCRNLTRERYCEEHKQIEVQQNKARHNYYDKYQRDKDAAAFYKSVAWQRMREQALQRDLGLCQHCFANKEITLADMVDHIIPIKLAWEYRLWLDNLQSLCNRCHAAKTAEDKREYGGRV</sequence>
<keyword evidence="6" id="KW-0255">Endonuclease</keyword>
<evidence type="ECO:0000256" key="1">
    <source>
        <dbReference type="ARBA" id="ARBA00022722"/>
    </source>
</evidence>
<keyword evidence="2" id="KW-0378">Hydrolase</keyword>
<evidence type="ECO:0000256" key="2">
    <source>
        <dbReference type="ARBA" id="ARBA00022801"/>
    </source>
</evidence>
<feature type="domain" description="HNH nuclease" evidence="5">
    <location>
        <begin position="61"/>
        <end position="117"/>
    </location>
</feature>
<evidence type="ECO:0000259" key="5">
    <source>
        <dbReference type="SMART" id="SM00507"/>
    </source>
</evidence>
<dbReference type="RefSeq" id="WP_213103167.1">
    <property type="nucleotide sequence ID" value="NZ_JAGYPM010000003.1"/>
</dbReference>
<dbReference type="Pfam" id="PF01844">
    <property type="entry name" value="HNH"/>
    <property type="match status" value="1"/>
</dbReference>
<keyword evidence="1" id="KW-0540">Nuclease</keyword>
<gene>
    <name evidence="6" type="ORF">KHA94_16320</name>
</gene>
<dbReference type="SMART" id="SM00507">
    <property type="entry name" value="HNHc"/>
    <property type="match status" value="1"/>
</dbReference>
<dbReference type="GO" id="GO:0004519">
    <property type="term" value="F:endonuclease activity"/>
    <property type="evidence" value="ECO:0007669"/>
    <property type="project" value="UniProtKB-KW"/>
</dbReference>
<protein>
    <recommendedName>
        <fullName evidence="4">Putative HNH nuclease YajD</fullName>
    </recommendedName>
</protein>
<dbReference type="EMBL" id="JAGYPM010000003">
    <property type="protein sequence ID" value="MBS4191756.1"/>
    <property type="molecule type" value="Genomic_DNA"/>
</dbReference>
<evidence type="ECO:0000256" key="4">
    <source>
        <dbReference type="ARBA" id="ARBA00040194"/>
    </source>
</evidence>
<proteinExistence type="inferred from homology"/>
<dbReference type="Gene3D" id="1.10.30.50">
    <property type="match status" value="1"/>
</dbReference>
<dbReference type="InterPro" id="IPR002711">
    <property type="entry name" value="HNH"/>
</dbReference>
<dbReference type="InterPro" id="IPR003615">
    <property type="entry name" value="HNH_nuc"/>
</dbReference>
<evidence type="ECO:0000256" key="3">
    <source>
        <dbReference type="ARBA" id="ARBA00038412"/>
    </source>
</evidence>
<dbReference type="PANTHER" id="PTHR41286">
    <property type="entry name" value="HNH NUCLEASE YAJD-RELATED"/>
    <property type="match status" value="1"/>
</dbReference>